<gene>
    <name evidence="15" type="ORF">QE424_001891</name>
</gene>
<dbReference type="GO" id="GO:0009986">
    <property type="term" value="C:cell surface"/>
    <property type="evidence" value="ECO:0007669"/>
    <property type="project" value="UniProtKB-SubCell"/>
</dbReference>
<keyword evidence="4" id="KW-0813">Transport</keyword>
<dbReference type="InterPro" id="IPR045584">
    <property type="entry name" value="Pilin-like"/>
</dbReference>
<protein>
    <submittedName>
        <fullName evidence="15">Autotransporter adhesin</fullName>
    </submittedName>
</protein>
<keyword evidence="10" id="KW-0998">Cell outer membrane</keyword>
<dbReference type="SUPFAM" id="SSF54523">
    <property type="entry name" value="Pili subunits"/>
    <property type="match status" value="1"/>
</dbReference>
<feature type="signal peptide" evidence="11">
    <location>
        <begin position="1"/>
        <end position="41"/>
    </location>
</feature>
<evidence type="ECO:0000256" key="7">
    <source>
        <dbReference type="ARBA" id="ARBA00022729"/>
    </source>
</evidence>
<evidence type="ECO:0000256" key="11">
    <source>
        <dbReference type="SAM" id="SignalP"/>
    </source>
</evidence>
<dbReference type="Pfam" id="PF03895">
    <property type="entry name" value="YadA_anchor"/>
    <property type="match status" value="1"/>
</dbReference>
<keyword evidence="5" id="KW-1134">Transmembrane beta strand</keyword>
<dbReference type="Proteomes" id="UP001226084">
    <property type="component" value="Unassembled WGS sequence"/>
</dbReference>
<evidence type="ECO:0000259" key="13">
    <source>
        <dbReference type="Pfam" id="PF05658"/>
    </source>
</evidence>
<dbReference type="Pfam" id="PF05658">
    <property type="entry name" value="YadA_head"/>
    <property type="match status" value="3"/>
</dbReference>
<evidence type="ECO:0000259" key="14">
    <source>
        <dbReference type="Pfam" id="PF05662"/>
    </source>
</evidence>
<feature type="domain" description="Trimeric autotransporter adhesin YadA-like stalk" evidence="14">
    <location>
        <begin position="155"/>
        <end position="195"/>
    </location>
</feature>
<feature type="domain" description="Trimeric autotransporter adhesin YadA-like head" evidence="13">
    <location>
        <begin position="97"/>
        <end position="123"/>
    </location>
</feature>
<evidence type="ECO:0000256" key="3">
    <source>
        <dbReference type="ARBA" id="ARBA00005848"/>
    </source>
</evidence>
<keyword evidence="7 11" id="KW-0732">Signal</keyword>
<evidence type="ECO:0000313" key="15">
    <source>
        <dbReference type="EMBL" id="MDQ1108732.1"/>
    </source>
</evidence>
<dbReference type="InterPro" id="IPR005594">
    <property type="entry name" value="YadA_C"/>
</dbReference>
<keyword evidence="9" id="KW-0472">Membrane</keyword>
<evidence type="ECO:0000256" key="1">
    <source>
        <dbReference type="ARBA" id="ARBA00004241"/>
    </source>
</evidence>
<feature type="domain" description="Trimeric autotransporter adhesin YadA-like C-terminal membrane anchor" evidence="12">
    <location>
        <begin position="288"/>
        <end position="341"/>
    </location>
</feature>
<evidence type="ECO:0000256" key="5">
    <source>
        <dbReference type="ARBA" id="ARBA00022452"/>
    </source>
</evidence>
<feature type="domain" description="Trimeric autotransporter adhesin YadA-like head" evidence="13">
    <location>
        <begin position="125"/>
        <end position="149"/>
    </location>
</feature>
<feature type="chain" id="PRO_5042968297" evidence="11">
    <location>
        <begin position="42"/>
        <end position="341"/>
    </location>
</feature>
<evidence type="ECO:0000256" key="8">
    <source>
        <dbReference type="ARBA" id="ARBA00022927"/>
    </source>
</evidence>
<evidence type="ECO:0000256" key="2">
    <source>
        <dbReference type="ARBA" id="ARBA00004442"/>
    </source>
</evidence>
<evidence type="ECO:0000256" key="4">
    <source>
        <dbReference type="ARBA" id="ARBA00022448"/>
    </source>
</evidence>
<evidence type="ECO:0000256" key="6">
    <source>
        <dbReference type="ARBA" id="ARBA00022692"/>
    </source>
</evidence>
<organism evidence="15 16">
    <name type="scientific">Stenotrophomonas rhizophila</name>
    <dbReference type="NCBI Taxonomy" id="216778"/>
    <lineage>
        <taxon>Bacteria</taxon>
        <taxon>Pseudomonadati</taxon>
        <taxon>Pseudomonadota</taxon>
        <taxon>Gammaproteobacteria</taxon>
        <taxon>Lysobacterales</taxon>
        <taxon>Lysobacteraceae</taxon>
        <taxon>Stenotrophomonas</taxon>
    </lineage>
</organism>
<dbReference type="InterPro" id="IPR008635">
    <property type="entry name" value="Coiled_stalk_dom"/>
</dbReference>
<comment type="caution">
    <text evidence="15">The sequence shown here is derived from an EMBL/GenBank/DDBJ whole genome shotgun (WGS) entry which is preliminary data.</text>
</comment>
<dbReference type="EMBL" id="JAUTAS010000001">
    <property type="protein sequence ID" value="MDQ1108732.1"/>
    <property type="molecule type" value="Genomic_DNA"/>
</dbReference>
<dbReference type="InterPro" id="IPR011049">
    <property type="entry name" value="Serralysin-like_metalloprot_C"/>
</dbReference>
<dbReference type="GO" id="GO:0015031">
    <property type="term" value="P:protein transport"/>
    <property type="evidence" value="ECO:0007669"/>
    <property type="project" value="UniProtKB-KW"/>
</dbReference>
<dbReference type="Gene3D" id="2.150.10.10">
    <property type="entry name" value="Serralysin-like metalloprotease, C-terminal"/>
    <property type="match status" value="1"/>
</dbReference>
<dbReference type="Pfam" id="PF05662">
    <property type="entry name" value="YadA_stalk"/>
    <property type="match status" value="1"/>
</dbReference>
<proteinExistence type="inferred from homology"/>
<dbReference type="RefSeq" id="WP_307107024.1">
    <property type="nucleotide sequence ID" value="NZ_JAUTAS010000001.1"/>
</dbReference>
<comment type="similarity">
    <text evidence="3">Belongs to the autotransporter-2 (AT-2) (TC 1.B.40) family.</text>
</comment>
<dbReference type="InterPro" id="IPR008640">
    <property type="entry name" value="Adhesin_Head_dom"/>
</dbReference>
<dbReference type="SUPFAM" id="SSF101967">
    <property type="entry name" value="Adhesin YadA, collagen-binding domain"/>
    <property type="match status" value="1"/>
</dbReference>
<sequence length="341" mass="33859">MDRSWYRIALRGVSRATSARSLLITAAALGVFLSASGPALAQSVCNQTGGTAPTATGGSAFACGDGATASGGLGTAFGTDSSAGGGNAVAVGGLSNASGEFTTALGRSATASDDAATAVGFNSAATGNNSVALGANSVADQADTVSLGAAGAERRVTNMAPGTNATDGVNVSQLNDTAATTLASANQYTDEQADATLTEANTYTDQVAGDTLTGANDYTNQQVNQIGGMASGAAAALEQFRAEANDRFAGIDSRLNAMDDSLRTMDKRISRQAAMTAAFVQSSGMPDVGKNYLGAGVGWSEGENAFAATFRRRFTEHFTASVGAASSGSETSVGIGGGITW</sequence>
<dbReference type="Gene3D" id="3.30.1300.30">
    <property type="entry name" value="GSPII I/J protein-like"/>
    <property type="match status" value="1"/>
</dbReference>
<keyword evidence="6" id="KW-0812">Transmembrane</keyword>
<evidence type="ECO:0000256" key="10">
    <source>
        <dbReference type="ARBA" id="ARBA00023237"/>
    </source>
</evidence>
<dbReference type="GO" id="GO:0009279">
    <property type="term" value="C:cell outer membrane"/>
    <property type="evidence" value="ECO:0007669"/>
    <property type="project" value="UniProtKB-SubCell"/>
</dbReference>
<name>A0AAP5AH65_9GAMM</name>
<feature type="domain" description="Trimeric autotransporter adhesin YadA-like head" evidence="13">
    <location>
        <begin position="69"/>
        <end position="93"/>
    </location>
</feature>
<evidence type="ECO:0000313" key="16">
    <source>
        <dbReference type="Proteomes" id="UP001226084"/>
    </source>
</evidence>
<comment type="subcellular location">
    <subcellularLocation>
        <location evidence="2">Cell outer membrane</location>
    </subcellularLocation>
    <subcellularLocation>
        <location evidence="1">Cell surface</location>
    </subcellularLocation>
</comment>
<evidence type="ECO:0000259" key="12">
    <source>
        <dbReference type="Pfam" id="PF03895"/>
    </source>
</evidence>
<dbReference type="AlphaFoldDB" id="A0AAP5AH65"/>
<accession>A0AAP5AH65</accession>
<keyword evidence="8" id="KW-0653">Protein transport</keyword>
<reference evidence="15" key="1">
    <citation type="submission" date="2023-07" db="EMBL/GenBank/DDBJ databases">
        <title>Functional and genomic diversity of the sorghum phyllosphere microbiome.</title>
        <authorList>
            <person name="Shade A."/>
        </authorList>
    </citation>
    <scope>NUCLEOTIDE SEQUENCE</scope>
    <source>
        <strain evidence="15">SORGH_AS_0457</strain>
    </source>
</reference>
<evidence type="ECO:0000256" key="9">
    <source>
        <dbReference type="ARBA" id="ARBA00023136"/>
    </source>
</evidence>